<dbReference type="EMBL" id="LO018304">
    <property type="protein sequence ID" value="CUM59738.1"/>
    <property type="molecule type" value="Genomic_DNA"/>
</dbReference>
<gene>
    <name evidence="2" type="ORF">PLAM_1771</name>
</gene>
<evidence type="ECO:0000256" key="1">
    <source>
        <dbReference type="SAM" id="MobiDB-lite"/>
    </source>
</evidence>
<dbReference type="RefSeq" id="WP_227364946.1">
    <property type="nucleotide sequence ID" value="NZ_LR882963.1"/>
</dbReference>
<organism evidence="2">
    <name type="scientific">Planktothrix agardhii</name>
    <name type="common">Oscillatoria agardhii</name>
    <dbReference type="NCBI Taxonomy" id="1160"/>
    <lineage>
        <taxon>Bacteria</taxon>
        <taxon>Bacillati</taxon>
        <taxon>Cyanobacteriota</taxon>
        <taxon>Cyanophyceae</taxon>
        <taxon>Oscillatoriophycideae</taxon>
        <taxon>Oscillatoriales</taxon>
        <taxon>Microcoleaceae</taxon>
        <taxon>Planktothrix</taxon>
    </lineage>
</organism>
<accession>A0A1J1JE78</accession>
<proteinExistence type="predicted"/>
<reference evidence="2" key="1">
    <citation type="submission" date="2015-09" db="EMBL/GenBank/DDBJ databases">
        <authorList>
            <person name="Jackson K.R."/>
            <person name="Lunt B.L."/>
            <person name="Fisher J.N.B."/>
            <person name="Gardner A.V."/>
            <person name="Bailey M.E."/>
            <person name="Deus L.M."/>
            <person name="Earl A.S."/>
            <person name="Gibby P.D."/>
            <person name="Hartmann K.A."/>
            <person name="Liu J.E."/>
            <person name="Manci A.M."/>
            <person name="Nielsen D.A."/>
            <person name="Solomon M.B."/>
            <person name="Breakwell D.P."/>
            <person name="Burnett S.H."/>
            <person name="Grose J.H."/>
        </authorList>
    </citation>
    <scope>NUCLEOTIDE SEQUENCE</scope>
    <source>
        <strain evidence="2">7805</strain>
    </source>
</reference>
<name>A0A1J1JE78_PLAAG</name>
<evidence type="ECO:0000313" key="2">
    <source>
        <dbReference type="EMBL" id="CUM59738.1"/>
    </source>
</evidence>
<protein>
    <submittedName>
        <fullName evidence="2">Uncharacterized protein</fullName>
    </submittedName>
</protein>
<feature type="region of interest" description="Disordered" evidence="1">
    <location>
        <begin position="24"/>
        <end position="47"/>
    </location>
</feature>
<dbReference type="AlphaFoldDB" id="A0A1J1JE78"/>
<sequence length="47" mass="5131">MQEAQQARTDRAINNVLLSQTAQEISAINTSDRRGSITSGNQKTRGI</sequence>